<protein>
    <submittedName>
        <fullName evidence="2">HD-like signal output (HDOD) protein</fullName>
    </submittedName>
</protein>
<evidence type="ECO:0000313" key="3">
    <source>
        <dbReference type="Proteomes" id="UP000587760"/>
    </source>
</evidence>
<dbReference type="PANTHER" id="PTHR33525">
    <property type="match status" value="1"/>
</dbReference>
<evidence type="ECO:0000259" key="1">
    <source>
        <dbReference type="PROSITE" id="PS51833"/>
    </source>
</evidence>
<dbReference type="RefSeq" id="WP_184742809.1">
    <property type="nucleotide sequence ID" value="NZ_JACHGJ010000001.1"/>
</dbReference>
<comment type="caution">
    <text evidence="2">The sequence shown here is derived from an EMBL/GenBank/DDBJ whole genome shotgun (WGS) entry which is preliminary data.</text>
</comment>
<dbReference type="EMBL" id="JACHGJ010000001">
    <property type="protein sequence ID" value="MBB6478713.1"/>
    <property type="molecule type" value="Genomic_DNA"/>
</dbReference>
<organism evidence="2 3">
    <name type="scientific">Spirochaeta isovalerica</name>
    <dbReference type="NCBI Taxonomy" id="150"/>
    <lineage>
        <taxon>Bacteria</taxon>
        <taxon>Pseudomonadati</taxon>
        <taxon>Spirochaetota</taxon>
        <taxon>Spirochaetia</taxon>
        <taxon>Spirochaetales</taxon>
        <taxon>Spirochaetaceae</taxon>
        <taxon>Spirochaeta</taxon>
    </lineage>
</organism>
<dbReference type="PANTHER" id="PTHR33525:SF3">
    <property type="entry name" value="RIBONUCLEASE Y"/>
    <property type="match status" value="1"/>
</dbReference>
<dbReference type="Gene3D" id="1.10.3210.10">
    <property type="entry name" value="Hypothetical protein af1432"/>
    <property type="match status" value="1"/>
</dbReference>
<dbReference type="InterPro" id="IPR052340">
    <property type="entry name" value="RNase_Y/CdgJ"/>
</dbReference>
<dbReference type="AlphaFoldDB" id="A0A841R4J3"/>
<dbReference type="InterPro" id="IPR013976">
    <property type="entry name" value="HDOD"/>
</dbReference>
<keyword evidence="3" id="KW-1185">Reference proteome</keyword>
<feature type="domain" description="HDOD" evidence="1">
    <location>
        <begin position="13"/>
        <end position="209"/>
    </location>
</feature>
<dbReference type="PROSITE" id="PS51833">
    <property type="entry name" value="HDOD"/>
    <property type="match status" value="1"/>
</dbReference>
<gene>
    <name evidence="2" type="ORF">HNR50_000346</name>
</gene>
<dbReference type="SUPFAM" id="SSF109604">
    <property type="entry name" value="HD-domain/PDEase-like"/>
    <property type="match status" value="1"/>
</dbReference>
<name>A0A841R4J3_9SPIO</name>
<dbReference type="Pfam" id="PF08668">
    <property type="entry name" value="HDOD"/>
    <property type="match status" value="1"/>
</dbReference>
<proteinExistence type="predicted"/>
<evidence type="ECO:0000313" key="2">
    <source>
        <dbReference type="EMBL" id="MBB6478713.1"/>
    </source>
</evidence>
<sequence>MVNNKYEKYMIQIPIVPEVATQIMQLNENSDNLSSSSLTKLISLDPYLSASILKIANSALYSRRSEIKELDTAVNLIGFKKIKTMVLLLAGASLFKKNENSYFYKLFWSHSIISAFICRDIAELIDSSFNSDEYFTAALLHRIGEVPLFLSDKDKYMQLIEENQDHSQSLSRLELEKMNTNSCLIGEALLTYWNFPEELRKTARHSCAHDDSFSDIMVDTVSLSDFVTVIHGFGIPEYVDPSRVESLLASTGITKADFDYFTSEAYLEKLKQSRFFNECQSTLNVNLIPDN</sequence>
<accession>A0A841R4J3</accession>
<dbReference type="Proteomes" id="UP000587760">
    <property type="component" value="Unassembled WGS sequence"/>
</dbReference>
<reference evidence="2 3" key="1">
    <citation type="submission" date="2020-08" db="EMBL/GenBank/DDBJ databases">
        <title>Genomic Encyclopedia of Type Strains, Phase IV (KMG-IV): sequencing the most valuable type-strain genomes for metagenomic binning, comparative biology and taxonomic classification.</title>
        <authorList>
            <person name="Goeker M."/>
        </authorList>
    </citation>
    <scope>NUCLEOTIDE SEQUENCE [LARGE SCALE GENOMIC DNA]</scope>
    <source>
        <strain evidence="2 3">DSM 2461</strain>
    </source>
</reference>